<gene>
    <name evidence="3" type="ORF">A4A49_65077</name>
</gene>
<evidence type="ECO:0000259" key="1">
    <source>
        <dbReference type="Pfam" id="PF22936"/>
    </source>
</evidence>
<dbReference type="Gramene" id="OIT04807">
    <property type="protein sequence ID" value="OIT04807"/>
    <property type="gene ID" value="A4A49_65077"/>
</dbReference>
<organism evidence="3 4">
    <name type="scientific">Nicotiana attenuata</name>
    <name type="common">Coyote tobacco</name>
    <dbReference type="NCBI Taxonomy" id="49451"/>
    <lineage>
        <taxon>Eukaryota</taxon>
        <taxon>Viridiplantae</taxon>
        <taxon>Streptophyta</taxon>
        <taxon>Embryophyta</taxon>
        <taxon>Tracheophyta</taxon>
        <taxon>Spermatophyta</taxon>
        <taxon>Magnoliopsida</taxon>
        <taxon>eudicotyledons</taxon>
        <taxon>Gunneridae</taxon>
        <taxon>Pentapetalae</taxon>
        <taxon>asterids</taxon>
        <taxon>lamiids</taxon>
        <taxon>Solanales</taxon>
        <taxon>Solanaceae</taxon>
        <taxon>Nicotianoideae</taxon>
        <taxon>Nicotianeae</taxon>
        <taxon>Nicotiana</taxon>
    </lineage>
</organism>
<sequence length="267" mass="30243">WIIDTGASHHVTPHKEVLDNIRKIENQNNSAVQVPTGGKCHVEHTGNVKMLDELILKDVLHVPDFKFNLMSVSKLTKELSCCVAFFPHFCMFQCLYSGKVLGIGDKFAPRARRAVLIGYSETQKGYRLYDMENRTFLVSRDVVFREHVFPFKGMVSDLEDILPQDPPALTPIDIQPHPTQTENILPNITHTEPQEHLHEALNKESIDQLQPLNQEEADTSMSSDSLAADIVEETEETSPAEEVMNVRKSVRTSRPPIWMKDYVAPGK</sequence>
<feature type="non-terminal residue" evidence="3">
    <location>
        <position position="1"/>
    </location>
</feature>
<evidence type="ECO:0000313" key="3">
    <source>
        <dbReference type="EMBL" id="OIT04807.1"/>
    </source>
</evidence>
<dbReference type="Pfam" id="PF25597">
    <property type="entry name" value="SH3_retrovirus"/>
    <property type="match status" value="1"/>
</dbReference>
<dbReference type="InterPro" id="IPR054722">
    <property type="entry name" value="PolX-like_BBD"/>
</dbReference>
<reference evidence="3" key="1">
    <citation type="submission" date="2016-11" db="EMBL/GenBank/DDBJ databases">
        <title>The genome of Nicotiana attenuata.</title>
        <authorList>
            <person name="Xu S."/>
            <person name="Brockmoeller T."/>
            <person name="Gaquerel E."/>
            <person name="Navarro A."/>
            <person name="Kuhl H."/>
            <person name="Gase K."/>
            <person name="Ling Z."/>
            <person name="Zhou W."/>
            <person name="Kreitzer C."/>
            <person name="Stanke M."/>
            <person name="Tang H."/>
            <person name="Lyons E."/>
            <person name="Pandey P."/>
            <person name="Pandey S.P."/>
            <person name="Timmermann B."/>
            <person name="Baldwin I.T."/>
        </authorList>
    </citation>
    <scope>NUCLEOTIDE SEQUENCE [LARGE SCALE GENOMIC DNA]</scope>
    <source>
        <strain evidence="3">UT</strain>
    </source>
</reference>
<evidence type="ECO:0008006" key="5">
    <source>
        <dbReference type="Google" id="ProtNLM"/>
    </source>
</evidence>
<feature type="non-terminal residue" evidence="3">
    <location>
        <position position="267"/>
    </location>
</feature>
<dbReference type="EMBL" id="MJEQ01037185">
    <property type="protein sequence ID" value="OIT04807.1"/>
    <property type="molecule type" value="Genomic_DNA"/>
</dbReference>
<protein>
    <recommendedName>
        <fullName evidence="5">Retrovirus-related pol polyprotein from transposon tnt 1-94</fullName>
    </recommendedName>
</protein>
<comment type="caution">
    <text evidence="3">The sequence shown here is derived from an EMBL/GenBank/DDBJ whole genome shotgun (WGS) entry which is preliminary data.</text>
</comment>
<name>A0A1J6J4K4_NICAT</name>
<dbReference type="InterPro" id="IPR057670">
    <property type="entry name" value="SH3_retrovirus"/>
</dbReference>
<feature type="domain" description="Retroviral polymerase SH3-like" evidence="2">
    <location>
        <begin position="105"/>
        <end position="152"/>
    </location>
</feature>
<evidence type="ECO:0000313" key="4">
    <source>
        <dbReference type="Proteomes" id="UP000187609"/>
    </source>
</evidence>
<keyword evidence="4" id="KW-1185">Reference proteome</keyword>
<dbReference type="AlphaFoldDB" id="A0A1J6J4K4"/>
<evidence type="ECO:0000259" key="2">
    <source>
        <dbReference type="Pfam" id="PF25597"/>
    </source>
</evidence>
<dbReference type="Proteomes" id="UP000187609">
    <property type="component" value="Unassembled WGS sequence"/>
</dbReference>
<dbReference type="Pfam" id="PF22936">
    <property type="entry name" value="Pol_BBD"/>
    <property type="match status" value="1"/>
</dbReference>
<feature type="domain" description="Retrovirus-related Pol polyprotein from transposon TNT 1-94-like beta-barrel" evidence="1">
    <location>
        <begin position="1"/>
        <end position="77"/>
    </location>
</feature>
<accession>A0A1J6J4K4</accession>
<proteinExistence type="predicted"/>